<dbReference type="EMBL" id="AMQN01009403">
    <property type="status" value="NOT_ANNOTATED_CDS"/>
    <property type="molecule type" value="Genomic_DNA"/>
</dbReference>
<keyword evidence="4" id="KW-1185">Reference proteome</keyword>
<dbReference type="GO" id="GO:0005886">
    <property type="term" value="C:plasma membrane"/>
    <property type="evidence" value="ECO:0007669"/>
    <property type="project" value="TreeGrafter"/>
</dbReference>
<dbReference type="PANTHER" id="PTHR11683">
    <property type="entry name" value="MYELIN PROTEOLIPID"/>
    <property type="match status" value="1"/>
</dbReference>
<keyword evidence="1" id="KW-0472">Membrane</keyword>
<dbReference type="PANTHER" id="PTHR11683:SF12">
    <property type="entry name" value="M6, ISOFORM F"/>
    <property type="match status" value="1"/>
</dbReference>
<gene>
    <name evidence="2" type="ORF">CAPTEDRAFT_228771</name>
</gene>
<dbReference type="EnsemblMetazoa" id="CapteT228771">
    <property type="protein sequence ID" value="CapteP228771"/>
    <property type="gene ID" value="CapteG228771"/>
</dbReference>
<dbReference type="Pfam" id="PF01275">
    <property type="entry name" value="Myelin_PLP"/>
    <property type="match status" value="1"/>
</dbReference>
<organism evidence="2">
    <name type="scientific">Capitella teleta</name>
    <name type="common">Polychaete worm</name>
    <dbReference type="NCBI Taxonomy" id="283909"/>
    <lineage>
        <taxon>Eukaryota</taxon>
        <taxon>Metazoa</taxon>
        <taxon>Spiralia</taxon>
        <taxon>Lophotrochozoa</taxon>
        <taxon>Annelida</taxon>
        <taxon>Polychaeta</taxon>
        <taxon>Sedentaria</taxon>
        <taxon>Scolecida</taxon>
        <taxon>Capitellidae</taxon>
        <taxon>Capitella</taxon>
    </lineage>
</organism>
<dbReference type="OrthoDB" id="9993736at2759"/>
<dbReference type="EMBL" id="KB305345">
    <property type="protein sequence ID" value="ELU01175.1"/>
    <property type="molecule type" value="Genomic_DNA"/>
</dbReference>
<dbReference type="GO" id="GO:0031175">
    <property type="term" value="P:neuron projection development"/>
    <property type="evidence" value="ECO:0007669"/>
    <property type="project" value="TreeGrafter"/>
</dbReference>
<reference evidence="4" key="1">
    <citation type="submission" date="2012-12" db="EMBL/GenBank/DDBJ databases">
        <authorList>
            <person name="Hellsten U."/>
            <person name="Grimwood J."/>
            <person name="Chapman J.A."/>
            <person name="Shapiro H."/>
            <person name="Aerts A."/>
            <person name="Otillar R.P."/>
            <person name="Terry A.Y."/>
            <person name="Boore J.L."/>
            <person name="Simakov O."/>
            <person name="Marletaz F."/>
            <person name="Cho S.-J."/>
            <person name="Edsinger-Gonzales E."/>
            <person name="Havlak P."/>
            <person name="Kuo D.-H."/>
            <person name="Larsson T."/>
            <person name="Lv J."/>
            <person name="Arendt D."/>
            <person name="Savage R."/>
            <person name="Osoegawa K."/>
            <person name="de Jong P."/>
            <person name="Lindberg D.R."/>
            <person name="Seaver E.C."/>
            <person name="Weisblat D.A."/>
            <person name="Putnam N.H."/>
            <person name="Grigoriev I.V."/>
            <person name="Rokhsar D.S."/>
        </authorList>
    </citation>
    <scope>NUCLEOTIDE SEQUENCE</scope>
    <source>
        <strain evidence="4">I ESC-2004</strain>
    </source>
</reference>
<dbReference type="FunCoup" id="R7U490">
    <property type="interactions" value="331"/>
</dbReference>
<evidence type="ECO:0000313" key="3">
    <source>
        <dbReference type="EnsemblMetazoa" id="CapteP228771"/>
    </source>
</evidence>
<evidence type="ECO:0000313" key="2">
    <source>
        <dbReference type="EMBL" id="ELU01175.1"/>
    </source>
</evidence>
<dbReference type="InterPro" id="IPR001614">
    <property type="entry name" value="Myelin_PLP"/>
</dbReference>
<dbReference type="OMA" id="SCLIVIK"/>
<keyword evidence="1" id="KW-0812">Transmembrane</keyword>
<protein>
    <submittedName>
        <fullName evidence="2 3">Uncharacterized protein</fullName>
    </submittedName>
</protein>
<reference evidence="2 4" key="2">
    <citation type="journal article" date="2013" name="Nature">
        <title>Insights into bilaterian evolution from three spiralian genomes.</title>
        <authorList>
            <person name="Simakov O."/>
            <person name="Marletaz F."/>
            <person name="Cho S.J."/>
            <person name="Edsinger-Gonzales E."/>
            <person name="Havlak P."/>
            <person name="Hellsten U."/>
            <person name="Kuo D.H."/>
            <person name="Larsson T."/>
            <person name="Lv J."/>
            <person name="Arendt D."/>
            <person name="Savage R."/>
            <person name="Osoegawa K."/>
            <person name="de Jong P."/>
            <person name="Grimwood J."/>
            <person name="Chapman J.A."/>
            <person name="Shapiro H."/>
            <person name="Aerts A."/>
            <person name="Otillar R.P."/>
            <person name="Terry A.Y."/>
            <person name="Boore J.L."/>
            <person name="Grigoriev I.V."/>
            <person name="Lindberg D.R."/>
            <person name="Seaver E.C."/>
            <person name="Weisblat D.A."/>
            <person name="Putnam N.H."/>
            <person name="Rokhsar D.S."/>
        </authorList>
    </citation>
    <scope>NUCLEOTIDE SEQUENCE</scope>
    <source>
        <strain evidence="2 4">I ESC-2004</strain>
    </source>
</reference>
<reference evidence="3" key="3">
    <citation type="submission" date="2015-06" db="UniProtKB">
        <authorList>
            <consortium name="EnsemblMetazoa"/>
        </authorList>
    </citation>
    <scope>IDENTIFICATION</scope>
</reference>
<keyword evidence="1" id="KW-1133">Transmembrane helix</keyword>
<evidence type="ECO:0000256" key="1">
    <source>
        <dbReference type="SAM" id="Phobius"/>
    </source>
</evidence>
<dbReference type="AlphaFoldDB" id="R7U490"/>
<dbReference type="PRINTS" id="PR00214">
    <property type="entry name" value="MYELINPLP"/>
</dbReference>
<feature type="transmembrane region" description="Helical" evidence="1">
    <location>
        <begin position="85"/>
        <end position="118"/>
    </location>
</feature>
<dbReference type="Proteomes" id="UP000014760">
    <property type="component" value="Unassembled WGS sequence"/>
</dbReference>
<accession>R7U490</accession>
<sequence length="237" mass="26752">MVLCLGVGLFCGTLFRAIEITTVGIFEELFRFRVPWLEDLRVIFIVVACVMGLFSIVLLAFGFLATGATRQNIYSGASCIMGGRISAIFFTVVTFILNVAWMLVSSFLAMPIFLWIMLMSICNEEILQKDTWYLEGYCLNLSRFGIYRNFTEGLDQNALCTPTELGDFCEHVDNAGPMYTLAFAGSLLIVLGMVSFLITMATNYQRIKTSQELTEYRNAVDLELTDTTMIESRKHYD</sequence>
<evidence type="ECO:0000313" key="4">
    <source>
        <dbReference type="Proteomes" id="UP000014760"/>
    </source>
</evidence>
<feature type="transmembrane region" description="Helical" evidence="1">
    <location>
        <begin position="178"/>
        <end position="198"/>
    </location>
</feature>
<dbReference type="STRING" id="283909.R7U490"/>
<name>R7U490_CAPTE</name>
<dbReference type="HOGENOM" id="CLU_064167_1_1_1"/>
<proteinExistence type="predicted"/>
<feature type="transmembrane region" description="Helical" evidence="1">
    <location>
        <begin position="41"/>
        <end position="64"/>
    </location>
</feature>